<dbReference type="EMBL" id="CP058561">
    <property type="protein sequence ID" value="QUH27722.1"/>
    <property type="molecule type" value="Genomic_DNA"/>
</dbReference>
<dbReference type="CDD" id="cd07197">
    <property type="entry name" value="nitrilase"/>
    <property type="match status" value="1"/>
</dbReference>
<proteinExistence type="predicted"/>
<evidence type="ECO:0000259" key="2">
    <source>
        <dbReference type="PROSITE" id="PS50263"/>
    </source>
</evidence>
<dbReference type="Pfam" id="PF00795">
    <property type="entry name" value="CN_hydrolase"/>
    <property type="match status" value="1"/>
</dbReference>
<organism evidence="3 4">
    <name type="scientific">Vallitalea guaymasensis</name>
    <dbReference type="NCBI Taxonomy" id="1185412"/>
    <lineage>
        <taxon>Bacteria</taxon>
        <taxon>Bacillati</taxon>
        <taxon>Bacillota</taxon>
        <taxon>Clostridia</taxon>
        <taxon>Lachnospirales</taxon>
        <taxon>Vallitaleaceae</taxon>
        <taxon>Vallitalea</taxon>
    </lineage>
</organism>
<reference evidence="3 4" key="1">
    <citation type="submission" date="2020-07" db="EMBL/GenBank/DDBJ databases">
        <title>Vallitalea guaymasensis genome.</title>
        <authorList>
            <person name="Postec A."/>
        </authorList>
    </citation>
    <scope>NUCLEOTIDE SEQUENCE [LARGE SCALE GENOMIC DNA]</scope>
    <source>
        <strain evidence="3 4">Ra1766G1</strain>
    </source>
</reference>
<dbReference type="GO" id="GO:0016811">
    <property type="term" value="F:hydrolase activity, acting on carbon-nitrogen (but not peptide) bonds, in linear amides"/>
    <property type="evidence" value="ECO:0007669"/>
    <property type="project" value="TreeGrafter"/>
</dbReference>
<dbReference type="InterPro" id="IPR003010">
    <property type="entry name" value="C-N_Hydrolase"/>
</dbReference>
<dbReference type="InterPro" id="IPR036526">
    <property type="entry name" value="C-N_Hydrolase_sf"/>
</dbReference>
<dbReference type="RefSeq" id="WP_212692039.1">
    <property type="nucleotide sequence ID" value="NZ_CP058561.1"/>
</dbReference>
<keyword evidence="4" id="KW-1185">Reference proteome</keyword>
<dbReference type="Gene3D" id="3.60.110.10">
    <property type="entry name" value="Carbon-nitrogen hydrolase"/>
    <property type="match status" value="1"/>
</dbReference>
<dbReference type="AlphaFoldDB" id="A0A8J8M7B3"/>
<gene>
    <name evidence="3" type="ORF">HYG85_01835</name>
</gene>
<evidence type="ECO:0000256" key="1">
    <source>
        <dbReference type="ARBA" id="ARBA00022801"/>
    </source>
</evidence>
<protein>
    <submittedName>
        <fullName evidence="3">Carbon-nitrogen hydrolase family protein</fullName>
    </submittedName>
</protein>
<sequence>MNLKIALLQLEPNQNDQLANHIKADAFCRKAAESGADIALLPEMWNIGYTPYHHEVWDYSYDPRKPKYPELLEKWKQQSISTDSEYIKHYCNLAKELNIAIGVTYLETYNKENPRNTLSIIDRNGKIVMTYAKVHTCDFSLEYHCTSGDEFKVVELDTAKGNVKIGAMICYDREFPESARVLMLKGAEIILVPNACGLEINRMSQIRTRAYENMVGIAVCNYAGEDLGHSVAFDGMGFDNKGNSRDMKLVEADESEGIFMADFNLETLRDYRNRETWGNAFRKPKAYRDIISTQVKAPFIRELRRKDINMTFLEGETLGEKAKKFKWKYCEDEGLTIYRVFSNGSKHTSFFTDNDLDNIVDFLRIKKELPLANSVDKMKDGIEKEGFGSFIYEKIKADTIFAQSSSQLVSILTSADIIGYNRAKRNMRFYYKDSNWKTKLIEYIKTKTHHS</sequence>
<dbReference type="InterPro" id="IPR050345">
    <property type="entry name" value="Aliph_Amidase/BUP"/>
</dbReference>
<dbReference type="PANTHER" id="PTHR43674">
    <property type="entry name" value="NITRILASE C965.09-RELATED"/>
    <property type="match status" value="1"/>
</dbReference>
<dbReference type="KEGG" id="vgu:HYG85_01835"/>
<dbReference type="PANTHER" id="PTHR43674:SF16">
    <property type="entry name" value="CARBON-NITROGEN FAMILY, PUTATIVE (AFU_ORTHOLOGUE AFUA_5G02350)-RELATED"/>
    <property type="match status" value="1"/>
</dbReference>
<accession>A0A8J8M7B3</accession>
<dbReference type="SUPFAM" id="SSF56317">
    <property type="entry name" value="Carbon-nitrogen hydrolase"/>
    <property type="match status" value="1"/>
</dbReference>
<evidence type="ECO:0000313" key="4">
    <source>
        <dbReference type="Proteomes" id="UP000677305"/>
    </source>
</evidence>
<dbReference type="Proteomes" id="UP000677305">
    <property type="component" value="Chromosome"/>
</dbReference>
<feature type="domain" description="CN hydrolase" evidence="2">
    <location>
        <begin position="3"/>
        <end position="265"/>
    </location>
</feature>
<keyword evidence="1 3" id="KW-0378">Hydrolase</keyword>
<dbReference type="PROSITE" id="PS50263">
    <property type="entry name" value="CN_HYDROLASE"/>
    <property type="match status" value="1"/>
</dbReference>
<evidence type="ECO:0000313" key="3">
    <source>
        <dbReference type="EMBL" id="QUH27722.1"/>
    </source>
</evidence>
<name>A0A8J8M7B3_9FIRM</name>